<dbReference type="STRING" id="1330018.A0A167SFW9"/>
<reference evidence="12 13" key="1">
    <citation type="journal article" date="2016" name="Mol. Biol. Evol.">
        <title>Comparative Genomics of Early-Diverging Mushroom-Forming Fungi Provides Insights into the Origins of Lignocellulose Decay Capabilities.</title>
        <authorList>
            <person name="Nagy L.G."/>
            <person name="Riley R."/>
            <person name="Tritt A."/>
            <person name="Adam C."/>
            <person name="Daum C."/>
            <person name="Floudas D."/>
            <person name="Sun H."/>
            <person name="Yadav J.S."/>
            <person name="Pangilinan J."/>
            <person name="Larsson K.H."/>
            <person name="Matsuura K."/>
            <person name="Barry K."/>
            <person name="Labutti K."/>
            <person name="Kuo R."/>
            <person name="Ohm R.A."/>
            <person name="Bhattacharya S.S."/>
            <person name="Shirouzu T."/>
            <person name="Yoshinaga Y."/>
            <person name="Martin F.M."/>
            <person name="Grigoriev I.V."/>
            <person name="Hibbett D.S."/>
        </authorList>
    </citation>
    <scope>NUCLEOTIDE SEQUENCE [LARGE SCALE GENOMIC DNA]</scope>
    <source>
        <strain evidence="12 13">TUFC12733</strain>
    </source>
</reference>
<evidence type="ECO:0000256" key="9">
    <source>
        <dbReference type="PROSITE-ProRule" id="PRU00103"/>
    </source>
</evidence>
<dbReference type="SUPFAM" id="SSF48371">
    <property type="entry name" value="ARM repeat"/>
    <property type="match status" value="2"/>
</dbReference>
<dbReference type="InterPro" id="IPR034085">
    <property type="entry name" value="TOG"/>
</dbReference>
<dbReference type="Pfam" id="PF03810">
    <property type="entry name" value="IBN_N"/>
    <property type="match status" value="1"/>
</dbReference>
<dbReference type="GO" id="GO:0006606">
    <property type="term" value="P:protein import into nucleus"/>
    <property type="evidence" value="ECO:0007669"/>
    <property type="project" value="InterPro"/>
</dbReference>
<organism evidence="12 13">
    <name type="scientific">Calocera viscosa (strain TUFC12733)</name>
    <dbReference type="NCBI Taxonomy" id="1330018"/>
    <lineage>
        <taxon>Eukaryota</taxon>
        <taxon>Fungi</taxon>
        <taxon>Dikarya</taxon>
        <taxon>Basidiomycota</taxon>
        <taxon>Agaricomycotina</taxon>
        <taxon>Dacrymycetes</taxon>
        <taxon>Dacrymycetales</taxon>
        <taxon>Dacrymycetaceae</taxon>
        <taxon>Calocera</taxon>
    </lineage>
</organism>
<dbReference type="InterPro" id="IPR000357">
    <property type="entry name" value="HEAT"/>
</dbReference>
<dbReference type="InterPro" id="IPR058584">
    <property type="entry name" value="IMB1_TNPO1-like_TPR"/>
</dbReference>
<dbReference type="Proteomes" id="UP000076738">
    <property type="component" value="Unassembled WGS sequence"/>
</dbReference>
<dbReference type="PANTHER" id="PTHR10527">
    <property type="entry name" value="IMPORTIN BETA"/>
    <property type="match status" value="1"/>
</dbReference>
<dbReference type="InterPro" id="IPR040122">
    <property type="entry name" value="Importin_beta"/>
</dbReference>
<evidence type="ECO:0000256" key="4">
    <source>
        <dbReference type="ARBA" id="ARBA00022490"/>
    </source>
</evidence>
<dbReference type="Pfam" id="PF25780">
    <property type="entry name" value="TPR_IPO5"/>
    <property type="match status" value="1"/>
</dbReference>
<dbReference type="GO" id="GO:0031267">
    <property type="term" value="F:small GTPase binding"/>
    <property type="evidence" value="ECO:0007669"/>
    <property type="project" value="InterPro"/>
</dbReference>
<evidence type="ECO:0000256" key="7">
    <source>
        <dbReference type="ARBA" id="ARBA00022990"/>
    </source>
</evidence>
<name>A0A167SFW9_CALVF</name>
<evidence type="ECO:0000256" key="3">
    <source>
        <dbReference type="ARBA" id="ARBA00022448"/>
    </source>
</evidence>
<dbReference type="InterPro" id="IPR021133">
    <property type="entry name" value="HEAT_type_2"/>
</dbReference>
<dbReference type="Pfam" id="PF02985">
    <property type="entry name" value="HEAT"/>
    <property type="match status" value="1"/>
</dbReference>
<dbReference type="GO" id="GO:0005634">
    <property type="term" value="C:nucleus"/>
    <property type="evidence" value="ECO:0007669"/>
    <property type="project" value="UniProtKB-SubCell"/>
</dbReference>
<dbReference type="InterPro" id="IPR057672">
    <property type="entry name" value="TPR_IPO4/5"/>
</dbReference>
<evidence type="ECO:0000256" key="2">
    <source>
        <dbReference type="ARBA" id="ARBA00004496"/>
    </source>
</evidence>
<accession>A0A167SFW9</accession>
<keyword evidence="8" id="KW-0539">Nucleus</keyword>
<gene>
    <name evidence="12" type="ORF">CALVIDRAFT_559667</name>
</gene>
<dbReference type="InterPro" id="IPR001494">
    <property type="entry name" value="Importin-beta_N"/>
</dbReference>
<dbReference type="OrthoDB" id="7862313at2759"/>
<keyword evidence="6" id="KW-0653">Protein transport</keyword>
<evidence type="ECO:0000256" key="5">
    <source>
        <dbReference type="ARBA" id="ARBA00022737"/>
    </source>
</evidence>
<keyword evidence="13" id="KW-1185">Reference proteome</keyword>
<dbReference type="InterPro" id="IPR016024">
    <property type="entry name" value="ARM-type_fold"/>
</dbReference>
<comment type="subcellular location">
    <subcellularLocation>
        <location evidence="2">Cytoplasm</location>
    </subcellularLocation>
    <subcellularLocation>
        <location evidence="1">Nucleus</location>
    </subcellularLocation>
</comment>
<dbReference type="AlphaFoldDB" id="A0A167SFW9"/>
<dbReference type="PROSITE" id="PS50077">
    <property type="entry name" value="HEAT_REPEAT"/>
    <property type="match status" value="1"/>
</dbReference>
<feature type="domain" description="Importin N-terminal" evidence="10">
    <location>
        <begin position="28"/>
        <end position="99"/>
    </location>
</feature>
<keyword evidence="3" id="KW-0813">Transport</keyword>
<feature type="domain" description="TOG" evidence="11">
    <location>
        <begin position="340"/>
        <end position="571"/>
    </location>
</feature>
<dbReference type="InterPro" id="IPR011989">
    <property type="entry name" value="ARM-like"/>
</dbReference>
<keyword evidence="5" id="KW-0677">Repeat</keyword>
<evidence type="ECO:0000259" key="10">
    <source>
        <dbReference type="SMART" id="SM00913"/>
    </source>
</evidence>
<keyword evidence="7" id="KW-0007">Acetylation</keyword>
<proteinExistence type="predicted"/>
<evidence type="ECO:0000256" key="6">
    <source>
        <dbReference type="ARBA" id="ARBA00022927"/>
    </source>
</evidence>
<dbReference type="Pfam" id="PF25574">
    <property type="entry name" value="TPR_IMB1"/>
    <property type="match status" value="1"/>
</dbReference>
<evidence type="ECO:0000313" key="12">
    <source>
        <dbReference type="EMBL" id="KZP01880.1"/>
    </source>
</evidence>
<evidence type="ECO:0000313" key="13">
    <source>
        <dbReference type="Proteomes" id="UP000076738"/>
    </source>
</evidence>
<feature type="repeat" description="HEAT" evidence="9">
    <location>
        <begin position="391"/>
        <end position="429"/>
    </location>
</feature>
<dbReference type="Gene3D" id="1.25.10.10">
    <property type="entry name" value="Leucine-rich Repeat Variant"/>
    <property type="match status" value="1"/>
</dbReference>
<dbReference type="Pfam" id="PF13513">
    <property type="entry name" value="HEAT_EZ"/>
    <property type="match status" value="1"/>
</dbReference>
<evidence type="ECO:0000256" key="1">
    <source>
        <dbReference type="ARBA" id="ARBA00004123"/>
    </source>
</evidence>
<keyword evidence="4" id="KW-0963">Cytoplasm</keyword>
<dbReference type="GO" id="GO:0005737">
    <property type="term" value="C:cytoplasm"/>
    <property type="evidence" value="ECO:0007669"/>
    <property type="project" value="UniProtKB-SubCell"/>
</dbReference>
<dbReference type="SMART" id="SM00913">
    <property type="entry name" value="IBN_N"/>
    <property type="match status" value="1"/>
</dbReference>
<evidence type="ECO:0000256" key="8">
    <source>
        <dbReference type="ARBA" id="ARBA00023242"/>
    </source>
</evidence>
<dbReference type="SMART" id="SM01349">
    <property type="entry name" value="TOG"/>
    <property type="match status" value="1"/>
</dbReference>
<protein>
    <submittedName>
        <fullName evidence="12">ARM repeat-containing protein</fullName>
    </submittedName>
</protein>
<dbReference type="EMBL" id="KV417266">
    <property type="protein sequence ID" value="KZP01880.1"/>
    <property type="molecule type" value="Genomic_DNA"/>
</dbReference>
<sequence>MDPNFVNGLHALLQTASSSSDTIQIKAATAALSQQYYRSAQCVPALFQILLSSQDAGVRQLAGVELRKRVAAGNGKLWIENSLEIRTEIKRKLLESVLQEQISIVRHTAARVIAAIANHELTEKTWPELLPWLYGASTAPAAATREVGVFVLYSLTDSVADPFSDHLAEVYELFRRTVQDPESMEVRVSTVRALGMLAQFIDADEKGQVRTFQAIFPLIVAVLRDCVASGNTDGAKHGFDVVETLLILDTPLIGKSLPDLVEFFLSAAENKDVDEEIRVMALNALIWTIKYRKNKLQALGMAKAILERIMPIGCEDEPDEDDEDNPCRLCFRCIDTLATTFPPTQVFPTLHALVTTYNSSPDPAHRKCAMVAFGVAIEGCSEFIRPHIVSLWPFLDSGLKDPEWKVRKAACIALGCVCEFLGDEAAERHEVFLPPILTLMADKQTQATACQALDSYLECLGDHILPYLDELMVRLISLLATEDRQLQATIIGAIGSAAHAAKARFIPFFQDFMKHIEPCFFLTEEADLDLRSIAVDTAGTLAEAVGADVFRPCFEPMMVQALEGLKLESSRIHECNFLFFIVMSRVFPELMEPYLPTIVPELIKSCQEKEFDVTESALSAISAGNGTAEAPLVIKSDEDGDVDLDLDTADNVDVDEILNVSSAQAVEKEIAADAMGQMFTNVKVPFLPYVEPCLEVLVSLLDHFYEGIRKAAAQSLIEFVRTFYFLANYEWTPGQQSPPLHDNVIKIRDVVMEALIESAESDDDKSSIATICSSIAELLTSYGPTVMGEYGEQVASLAISVLDKSHLCQQDTDQEETTPEEQIEDQAEYDSVLTSSAMDLVAGLAHAYAGGFKTAFPKFLPLIAQYAGKARSLTDRSASIGTFGEIIGAMGPAVTEFSETLYLILYPALSDEEAEVRSNAAYAIGVLVENSEVNMAGEYPKILHGLHSFFNTDANASGSAMNARDNACGAVSRMLLKNLNAVPPEQVLPTLFAALPLRNDTQENKPVFKCILHIFQTSPALLDPYWDLLLTLFHHVLLPAAGESEIDDETRTNVVALVRHLNQLMPDKVAAAGLAQALA</sequence>
<evidence type="ECO:0000259" key="11">
    <source>
        <dbReference type="SMART" id="SM01349"/>
    </source>
</evidence>